<proteinExistence type="predicted"/>
<keyword evidence="2" id="KW-1185">Reference proteome</keyword>
<sequence length="97" mass="11012">MKIAMLKGQSSWTDHLFVIWDQPVTIGRRIEYLGLVLEKGLSRKQQIEYTAEKMIKKSTALYRLMPNFGGRFRCNESLPCGSQKCGLVHSSAMGKDC</sequence>
<protein>
    <recommendedName>
        <fullName evidence="3">Reverse transcriptase</fullName>
    </recommendedName>
</protein>
<gene>
    <name evidence="1" type="ORF">HHI36_007196</name>
</gene>
<evidence type="ECO:0008006" key="3">
    <source>
        <dbReference type="Google" id="ProtNLM"/>
    </source>
</evidence>
<accession>A0ABD2MNZ0</accession>
<dbReference type="AlphaFoldDB" id="A0ABD2MNZ0"/>
<reference evidence="1 2" key="1">
    <citation type="journal article" date="2021" name="BMC Biol.">
        <title>Horizontally acquired antibacterial genes associated with adaptive radiation of ladybird beetles.</title>
        <authorList>
            <person name="Li H.S."/>
            <person name="Tang X.F."/>
            <person name="Huang Y.H."/>
            <person name="Xu Z.Y."/>
            <person name="Chen M.L."/>
            <person name="Du X.Y."/>
            <person name="Qiu B.Y."/>
            <person name="Chen P.T."/>
            <person name="Zhang W."/>
            <person name="Slipinski A."/>
            <person name="Escalona H.E."/>
            <person name="Waterhouse R.M."/>
            <person name="Zwick A."/>
            <person name="Pang H."/>
        </authorList>
    </citation>
    <scope>NUCLEOTIDE SEQUENCE [LARGE SCALE GENOMIC DNA]</scope>
    <source>
        <strain evidence="1">SYSU2018</strain>
    </source>
</reference>
<evidence type="ECO:0000313" key="2">
    <source>
        <dbReference type="Proteomes" id="UP001516400"/>
    </source>
</evidence>
<comment type="caution">
    <text evidence="1">The sequence shown here is derived from an EMBL/GenBank/DDBJ whole genome shotgun (WGS) entry which is preliminary data.</text>
</comment>
<organism evidence="1 2">
    <name type="scientific">Cryptolaemus montrouzieri</name>
    <dbReference type="NCBI Taxonomy" id="559131"/>
    <lineage>
        <taxon>Eukaryota</taxon>
        <taxon>Metazoa</taxon>
        <taxon>Ecdysozoa</taxon>
        <taxon>Arthropoda</taxon>
        <taxon>Hexapoda</taxon>
        <taxon>Insecta</taxon>
        <taxon>Pterygota</taxon>
        <taxon>Neoptera</taxon>
        <taxon>Endopterygota</taxon>
        <taxon>Coleoptera</taxon>
        <taxon>Polyphaga</taxon>
        <taxon>Cucujiformia</taxon>
        <taxon>Coccinelloidea</taxon>
        <taxon>Coccinellidae</taxon>
        <taxon>Scymninae</taxon>
        <taxon>Scymnini</taxon>
        <taxon>Cryptolaemus</taxon>
    </lineage>
</organism>
<dbReference type="Proteomes" id="UP001516400">
    <property type="component" value="Unassembled WGS sequence"/>
</dbReference>
<dbReference type="EMBL" id="JABFTP020000021">
    <property type="protein sequence ID" value="KAL3268067.1"/>
    <property type="molecule type" value="Genomic_DNA"/>
</dbReference>
<evidence type="ECO:0000313" key="1">
    <source>
        <dbReference type="EMBL" id="KAL3268067.1"/>
    </source>
</evidence>
<name>A0ABD2MNZ0_9CUCU</name>